<organism evidence="3 4">
    <name type="scientific">Mycolicibacter acidiphilus</name>
    <dbReference type="NCBI Taxonomy" id="2835306"/>
    <lineage>
        <taxon>Bacteria</taxon>
        <taxon>Bacillati</taxon>
        <taxon>Actinomycetota</taxon>
        <taxon>Actinomycetes</taxon>
        <taxon>Mycobacteriales</taxon>
        <taxon>Mycobacteriaceae</taxon>
        <taxon>Mycolicibacter</taxon>
    </lineage>
</organism>
<dbReference type="PANTHER" id="PTHR31793">
    <property type="entry name" value="4-HYDROXYBENZOYL-COA THIOESTERASE FAMILY MEMBER"/>
    <property type="match status" value="1"/>
</dbReference>
<dbReference type="Proteomes" id="UP001519535">
    <property type="component" value="Unassembled WGS sequence"/>
</dbReference>
<evidence type="ECO:0000313" key="4">
    <source>
        <dbReference type="Proteomes" id="UP001519535"/>
    </source>
</evidence>
<evidence type="ECO:0000313" key="3">
    <source>
        <dbReference type="EMBL" id="MBS9535712.1"/>
    </source>
</evidence>
<name>A0ABS5RN33_9MYCO</name>
<dbReference type="RefSeq" id="WP_214094561.1">
    <property type="nucleotide sequence ID" value="NZ_JAHCLR010000056.1"/>
</dbReference>
<accession>A0ABS5RN33</accession>
<dbReference type="Pfam" id="PF13279">
    <property type="entry name" value="4HBT_2"/>
    <property type="match status" value="1"/>
</dbReference>
<dbReference type="Gene3D" id="3.10.129.10">
    <property type="entry name" value="Hotdog Thioesterase"/>
    <property type="match status" value="1"/>
</dbReference>
<sequence>MTVPPAPEGLTGNHFPVHWPVLTRWADNDMFGHLNNAVYYQLFDTAINGWIQAGTGVDPVTMPELGVVAESGCRYLAEVGFPERLSVGLAVTRLGNSSVTYRLGVFRTDDDGRPPTGEPAAVGHWVHVYVDRDSRRPTPIPAVIRALLATACV</sequence>
<protein>
    <submittedName>
        <fullName evidence="3">Acyl-CoA thioesterase</fullName>
    </submittedName>
</protein>
<keyword evidence="4" id="KW-1185">Reference proteome</keyword>
<proteinExistence type="inferred from homology"/>
<dbReference type="PANTHER" id="PTHR31793:SF27">
    <property type="entry name" value="NOVEL THIOESTERASE SUPERFAMILY DOMAIN AND SAPOSIN A-TYPE DOMAIN CONTAINING PROTEIN (0610012H03RIK)"/>
    <property type="match status" value="1"/>
</dbReference>
<evidence type="ECO:0000256" key="2">
    <source>
        <dbReference type="ARBA" id="ARBA00022801"/>
    </source>
</evidence>
<dbReference type="InterPro" id="IPR029069">
    <property type="entry name" value="HotDog_dom_sf"/>
</dbReference>
<keyword evidence="2" id="KW-0378">Hydrolase</keyword>
<evidence type="ECO:0000256" key="1">
    <source>
        <dbReference type="ARBA" id="ARBA00005953"/>
    </source>
</evidence>
<reference evidence="3 4" key="1">
    <citation type="submission" date="2021-05" db="EMBL/GenBank/DDBJ databases">
        <title>Mycobacterium acidophilum sp. nov., an extremely acid-tolerant member of the genus Mycobacterium.</title>
        <authorList>
            <person name="Xia J."/>
        </authorList>
    </citation>
    <scope>NUCLEOTIDE SEQUENCE [LARGE SCALE GENOMIC DNA]</scope>
    <source>
        <strain evidence="3 4">M1</strain>
    </source>
</reference>
<dbReference type="InterPro" id="IPR050563">
    <property type="entry name" value="4-hydroxybenzoyl-CoA_TE"/>
</dbReference>
<dbReference type="CDD" id="cd00586">
    <property type="entry name" value="4HBT"/>
    <property type="match status" value="1"/>
</dbReference>
<dbReference type="SUPFAM" id="SSF54637">
    <property type="entry name" value="Thioesterase/thiol ester dehydrase-isomerase"/>
    <property type="match status" value="1"/>
</dbReference>
<gene>
    <name evidence="3" type="ORF">KIH27_19175</name>
</gene>
<dbReference type="EMBL" id="JAHCLR010000056">
    <property type="protein sequence ID" value="MBS9535712.1"/>
    <property type="molecule type" value="Genomic_DNA"/>
</dbReference>
<comment type="similarity">
    <text evidence="1">Belongs to the 4-hydroxybenzoyl-CoA thioesterase family.</text>
</comment>
<comment type="caution">
    <text evidence="3">The sequence shown here is derived from an EMBL/GenBank/DDBJ whole genome shotgun (WGS) entry which is preliminary data.</text>
</comment>